<dbReference type="Pfam" id="PF00700">
    <property type="entry name" value="Flagellin_C"/>
    <property type="match status" value="1"/>
</dbReference>
<evidence type="ECO:0000256" key="2">
    <source>
        <dbReference type="ARBA" id="ARBA00005709"/>
    </source>
</evidence>
<evidence type="ECO:0000313" key="6">
    <source>
        <dbReference type="Proteomes" id="UP001597186"/>
    </source>
</evidence>
<evidence type="ECO:0000256" key="3">
    <source>
        <dbReference type="ARBA" id="ARBA00023143"/>
    </source>
</evidence>
<evidence type="ECO:0000259" key="4">
    <source>
        <dbReference type="Pfam" id="PF00700"/>
    </source>
</evidence>
<evidence type="ECO:0000313" key="5">
    <source>
        <dbReference type="EMBL" id="MFD1510088.1"/>
    </source>
</evidence>
<name>A0ABW4EJC7_9RHOB</name>
<dbReference type="InterPro" id="IPR001492">
    <property type="entry name" value="Flagellin"/>
</dbReference>
<dbReference type="SUPFAM" id="SSF64518">
    <property type="entry name" value="Phase 1 flagellin"/>
    <property type="match status" value="1"/>
</dbReference>
<dbReference type="PANTHER" id="PTHR42792:SF1">
    <property type="entry name" value="FLAGELLAR HOOK-ASSOCIATED PROTEIN 3"/>
    <property type="match status" value="1"/>
</dbReference>
<proteinExistence type="inferred from homology"/>
<dbReference type="RefSeq" id="WP_379915913.1">
    <property type="nucleotide sequence ID" value="NZ_JBHUDD010000059.1"/>
</dbReference>
<dbReference type="Proteomes" id="UP001597186">
    <property type="component" value="Unassembled WGS sequence"/>
</dbReference>
<keyword evidence="5" id="KW-0966">Cell projection</keyword>
<accession>A0ABW4EJC7</accession>
<comment type="caution">
    <text evidence="5">The sequence shown here is derived from an EMBL/GenBank/DDBJ whole genome shotgun (WGS) entry which is preliminary data.</text>
</comment>
<keyword evidence="5" id="KW-0969">Cilium</keyword>
<evidence type="ECO:0000256" key="1">
    <source>
        <dbReference type="ARBA" id="ARBA00004365"/>
    </source>
</evidence>
<feature type="domain" description="Flagellin C-terminal" evidence="4">
    <location>
        <begin position="255"/>
        <end position="332"/>
    </location>
</feature>
<reference evidence="6" key="1">
    <citation type="journal article" date="2019" name="Int. J. Syst. Evol. Microbiol.">
        <title>The Global Catalogue of Microorganisms (GCM) 10K type strain sequencing project: providing services to taxonomists for standard genome sequencing and annotation.</title>
        <authorList>
            <consortium name="The Broad Institute Genomics Platform"/>
            <consortium name="The Broad Institute Genome Sequencing Center for Infectious Disease"/>
            <person name="Wu L."/>
            <person name="Ma J."/>
        </authorList>
    </citation>
    <scope>NUCLEOTIDE SEQUENCE [LARGE SCALE GENOMIC DNA]</scope>
    <source>
        <strain evidence="6">CGMCC 1.12477</strain>
    </source>
</reference>
<dbReference type="InterPro" id="IPR046358">
    <property type="entry name" value="Flagellin_C"/>
</dbReference>
<keyword evidence="3" id="KW-0975">Bacterial flagellum</keyword>
<dbReference type="Gene3D" id="1.20.1330.10">
    <property type="entry name" value="f41 fragment of flagellin, N-terminal domain"/>
    <property type="match status" value="1"/>
</dbReference>
<dbReference type="PANTHER" id="PTHR42792">
    <property type="entry name" value="FLAGELLIN"/>
    <property type="match status" value="1"/>
</dbReference>
<keyword evidence="6" id="KW-1185">Reference proteome</keyword>
<organism evidence="5 6">
    <name type="scientific">Lacimonas salitolerans</name>
    <dbReference type="NCBI Taxonomy" id="1323750"/>
    <lineage>
        <taxon>Bacteria</taxon>
        <taxon>Pseudomonadati</taxon>
        <taxon>Pseudomonadota</taxon>
        <taxon>Alphaproteobacteria</taxon>
        <taxon>Rhodobacterales</taxon>
        <taxon>Paracoccaceae</taxon>
        <taxon>Lacimonas</taxon>
    </lineage>
</organism>
<comment type="similarity">
    <text evidence="2">Belongs to the bacterial flagellin family.</text>
</comment>
<gene>
    <name evidence="5" type="ORF">ACFTOW_11825</name>
</gene>
<sequence length="333" mass="35423">MTLTTLGDLTSHFMLRRHNVALRTEMQRLSQELATGETANPIRHLTGDYAILADIEQRMVGNAAYRQARAEASTTTDAMQGALGGLQDMTVGLASSLMTTSDSGLLASGRVAADQARETLDRAVSLLNTRVAGRALFAGNEVAMPAMADAETIMADLRVSVAGMTTSAQIGAALDAWFNTPGGGFDTVAYVGSDMSVPPFRVAEGESVSLDLRADHAALRQSLKPIALAALAGDATLDMATRNAIYRAAGDQLFQAQDGLTALRADLGVTQARLEETGVRLASEKLALEGSRSGLLSVDPYDTATRLQEVQFNLESLYTLTVRMSRLSLTEYM</sequence>
<keyword evidence="5" id="KW-0282">Flagellum</keyword>
<dbReference type="EMBL" id="JBHUDD010000059">
    <property type="protein sequence ID" value="MFD1510088.1"/>
    <property type="molecule type" value="Genomic_DNA"/>
</dbReference>
<protein>
    <submittedName>
        <fullName evidence="5">Flagellin</fullName>
    </submittedName>
</protein>
<comment type="subcellular location">
    <subcellularLocation>
        <location evidence="1">Bacterial flagellum</location>
    </subcellularLocation>
</comment>